<name>A0AAV9TIG3_9PEZI</name>
<proteinExistence type="predicted"/>
<accession>A0AAV9TIG3</accession>
<evidence type="ECO:0000313" key="2">
    <source>
        <dbReference type="Proteomes" id="UP001327957"/>
    </source>
</evidence>
<keyword evidence="2" id="KW-1185">Reference proteome</keyword>
<protein>
    <submittedName>
        <fullName evidence="1">Uncharacterized protein</fullName>
    </submittedName>
</protein>
<dbReference type="AlphaFoldDB" id="A0AAV9TIG3"/>
<dbReference type="EMBL" id="JASAOK010000022">
    <property type="protein sequence ID" value="KAK6221224.1"/>
    <property type="molecule type" value="Genomic_DNA"/>
</dbReference>
<gene>
    <name evidence="1" type="ORF">QIS74_04792</name>
</gene>
<comment type="caution">
    <text evidence="1">The sequence shown here is derived from an EMBL/GenBank/DDBJ whole genome shotgun (WGS) entry which is preliminary data.</text>
</comment>
<reference evidence="1 2" key="1">
    <citation type="submission" date="2023-04" db="EMBL/GenBank/DDBJ databases">
        <title>Colletotrichum tabacum stain YC1 causing leaf anthracnose on Nicotiana tabacum(L.) cv.</title>
        <authorList>
            <person name="Ji Z."/>
            <person name="Wang M."/>
            <person name="Zhang J."/>
            <person name="Wang N."/>
            <person name="Zhou Z."/>
        </authorList>
    </citation>
    <scope>NUCLEOTIDE SEQUENCE [LARGE SCALE GENOMIC DNA]</scope>
    <source>
        <strain evidence="1 2">YC1</strain>
    </source>
</reference>
<evidence type="ECO:0000313" key="1">
    <source>
        <dbReference type="EMBL" id="KAK6221224.1"/>
    </source>
</evidence>
<dbReference type="Proteomes" id="UP001327957">
    <property type="component" value="Unassembled WGS sequence"/>
</dbReference>
<organism evidence="1 2">
    <name type="scientific">Colletotrichum tabaci</name>
    <dbReference type="NCBI Taxonomy" id="1209068"/>
    <lineage>
        <taxon>Eukaryota</taxon>
        <taxon>Fungi</taxon>
        <taxon>Dikarya</taxon>
        <taxon>Ascomycota</taxon>
        <taxon>Pezizomycotina</taxon>
        <taxon>Sordariomycetes</taxon>
        <taxon>Hypocreomycetidae</taxon>
        <taxon>Glomerellales</taxon>
        <taxon>Glomerellaceae</taxon>
        <taxon>Colletotrichum</taxon>
        <taxon>Colletotrichum destructivum species complex</taxon>
    </lineage>
</organism>
<sequence length="90" mass="10446">MINDPWEFLERGWPADVPEPYLIRWPIRPSRDTLEVLAQKVPNMTEQVTVADIFDDPNVKALTFDMEPSGFFDFYGKCEVHDCNYFGEGS</sequence>